<evidence type="ECO:0000313" key="7">
    <source>
        <dbReference type="Proteomes" id="UP001431209"/>
    </source>
</evidence>
<feature type="domain" description="HMG box" evidence="5">
    <location>
        <begin position="127"/>
        <end position="200"/>
    </location>
</feature>
<keyword evidence="2" id="KW-0175">Coiled coil</keyword>
<keyword evidence="1" id="KW-0238">DNA-binding</keyword>
<feature type="coiled-coil region" evidence="2">
    <location>
        <begin position="182"/>
        <end position="209"/>
    </location>
</feature>
<feature type="signal peptide" evidence="4">
    <location>
        <begin position="1"/>
        <end position="25"/>
    </location>
</feature>
<keyword evidence="1" id="KW-0539">Nucleus</keyword>
<accession>A0AAW2ZAV5</accession>
<gene>
    <name evidence="6" type="ORF">AKO1_001309</name>
</gene>
<dbReference type="Gene3D" id="1.10.30.10">
    <property type="entry name" value="High mobility group box domain"/>
    <property type="match status" value="1"/>
</dbReference>
<organism evidence="6 7">
    <name type="scientific">Acrasis kona</name>
    <dbReference type="NCBI Taxonomy" id="1008807"/>
    <lineage>
        <taxon>Eukaryota</taxon>
        <taxon>Discoba</taxon>
        <taxon>Heterolobosea</taxon>
        <taxon>Tetramitia</taxon>
        <taxon>Eutetramitia</taxon>
        <taxon>Acrasidae</taxon>
        <taxon>Acrasis</taxon>
    </lineage>
</organism>
<keyword evidence="4" id="KW-0732">Signal</keyword>
<reference evidence="6 7" key="1">
    <citation type="submission" date="2024-03" db="EMBL/GenBank/DDBJ databases">
        <title>The Acrasis kona genome and developmental transcriptomes reveal deep origins of eukaryotic multicellular pathways.</title>
        <authorList>
            <person name="Sheikh S."/>
            <person name="Fu C.-J."/>
            <person name="Brown M.W."/>
            <person name="Baldauf S.L."/>
        </authorList>
    </citation>
    <scope>NUCLEOTIDE SEQUENCE [LARGE SCALE GENOMIC DNA]</scope>
    <source>
        <strain evidence="6 7">ATCC MYA-3509</strain>
    </source>
</reference>
<protein>
    <submittedName>
        <fullName evidence="6">Nst1</fullName>
    </submittedName>
</protein>
<evidence type="ECO:0000256" key="4">
    <source>
        <dbReference type="SAM" id="SignalP"/>
    </source>
</evidence>
<keyword evidence="7" id="KW-1185">Reference proteome</keyword>
<feature type="compositionally biased region" description="Basic and acidic residues" evidence="3">
    <location>
        <begin position="81"/>
        <end position="95"/>
    </location>
</feature>
<evidence type="ECO:0000256" key="1">
    <source>
        <dbReference type="PROSITE-ProRule" id="PRU00267"/>
    </source>
</evidence>
<dbReference type="InterPro" id="IPR009071">
    <property type="entry name" value="HMG_box_dom"/>
</dbReference>
<dbReference type="AlphaFoldDB" id="A0AAW2ZAV5"/>
<dbReference type="Proteomes" id="UP001431209">
    <property type="component" value="Unassembled WGS sequence"/>
</dbReference>
<comment type="caution">
    <text evidence="6">The sequence shown here is derived from an EMBL/GenBank/DDBJ whole genome shotgun (WGS) entry which is preliminary data.</text>
</comment>
<feature type="DNA-binding region" description="HMG box" evidence="1">
    <location>
        <begin position="127"/>
        <end position="200"/>
    </location>
</feature>
<feature type="compositionally biased region" description="Basic and acidic residues" evidence="3">
    <location>
        <begin position="102"/>
        <end position="122"/>
    </location>
</feature>
<feature type="region of interest" description="Disordered" evidence="3">
    <location>
        <begin position="81"/>
        <end position="132"/>
    </location>
</feature>
<dbReference type="SUPFAM" id="SSF47095">
    <property type="entry name" value="HMG-box"/>
    <property type="match status" value="2"/>
</dbReference>
<feature type="chain" id="PRO_5043475551" evidence="4">
    <location>
        <begin position="26"/>
        <end position="248"/>
    </location>
</feature>
<sequence length="248" mass="29017">MLGTTRLIFPRVLLTRSLFYSTAVAKPVPRKPALLDIKKLVEQRNVKSKALSELKKKKGSQKMIDAAQERVVSARKRIADAMQENKNRNNEYKEKVSKKKKIEAEKQKDKRAKEKKDEEKKKKAERPKKSAAPLMHYTKKHYNNNKQELAKSLGRTPTFAELGKYNYDTFNSLPEAEKKEFVDASLQDKERYEKERATYKENNKKSTVKLTAYTQYIKDHFHEVKEEYPDEKATDIVKRLAADYNKTK</sequence>
<evidence type="ECO:0000313" key="6">
    <source>
        <dbReference type="EMBL" id="KAL0486992.1"/>
    </source>
</evidence>
<dbReference type="EMBL" id="JAOPGA020001294">
    <property type="protein sequence ID" value="KAL0486992.1"/>
    <property type="molecule type" value="Genomic_DNA"/>
</dbReference>
<evidence type="ECO:0000256" key="3">
    <source>
        <dbReference type="SAM" id="MobiDB-lite"/>
    </source>
</evidence>
<dbReference type="GO" id="GO:0005634">
    <property type="term" value="C:nucleus"/>
    <property type="evidence" value="ECO:0007669"/>
    <property type="project" value="UniProtKB-UniRule"/>
</dbReference>
<dbReference type="GO" id="GO:0003677">
    <property type="term" value="F:DNA binding"/>
    <property type="evidence" value="ECO:0007669"/>
    <property type="project" value="UniProtKB-UniRule"/>
</dbReference>
<proteinExistence type="predicted"/>
<name>A0AAW2ZAV5_9EUKA</name>
<dbReference type="InterPro" id="IPR036910">
    <property type="entry name" value="HMG_box_dom_sf"/>
</dbReference>
<evidence type="ECO:0000259" key="5">
    <source>
        <dbReference type="PROSITE" id="PS50118"/>
    </source>
</evidence>
<evidence type="ECO:0000256" key="2">
    <source>
        <dbReference type="SAM" id="Coils"/>
    </source>
</evidence>
<dbReference type="PROSITE" id="PS50118">
    <property type="entry name" value="HMG_BOX_2"/>
    <property type="match status" value="1"/>
</dbReference>